<protein>
    <recommendedName>
        <fullName evidence="6">Protein FAR1-RELATED SEQUENCE</fullName>
    </recommendedName>
</protein>
<dbReference type="InterPro" id="IPR036875">
    <property type="entry name" value="Znf_CCHC_sf"/>
</dbReference>
<dbReference type="InterPro" id="IPR004330">
    <property type="entry name" value="FAR1_DNA_bnd_dom"/>
</dbReference>
<dbReference type="Pfam" id="PF03101">
    <property type="entry name" value="FAR1"/>
    <property type="match status" value="1"/>
</dbReference>
<feature type="domain" description="FAR1" evidence="2">
    <location>
        <begin position="55"/>
        <end position="145"/>
    </location>
</feature>
<proteinExistence type="predicted"/>
<organism evidence="4 5">
    <name type="scientific">Cuscuta europaea</name>
    <name type="common">European dodder</name>
    <dbReference type="NCBI Taxonomy" id="41803"/>
    <lineage>
        <taxon>Eukaryota</taxon>
        <taxon>Viridiplantae</taxon>
        <taxon>Streptophyta</taxon>
        <taxon>Embryophyta</taxon>
        <taxon>Tracheophyta</taxon>
        <taxon>Spermatophyta</taxon>
        <taxon>Magnoliopsida</taxon>
        <taxon>eudicotyledons</taxon>
        <taxon>Gunneridae</taxon>
        <taxon>Pentapetalae</taxon>
        <taxon>asterids</taxon>
        <taxon>lamiids</taxon>
        <taxon>Solanales</taxon>
        <taxon>Convolvulaceae</taxon>
        <taxon>Cuscuteae</taxon>
        <taxon>Cuscuta</taxon>
        <taxon>Cuscuta subgen. Cuscuta</taxon>
    </lineage>
</organism>
<sequence length="765" mass="88050">MSKHCEEVQVNFNEEVGKSLNDGEGLIAEGYIKISDLTPADIKRLEFDSEDEVYDFYSCYAQINGFSVRRDDVRRESNNNIIMRNLVCNREGLRSKKHVERNDRVREPKPITRTNCMARLRAEFDNHTRKWLIIDFDDTHNHEMTPSQHVHLMPAYRSISDGIKAQVDSLRLHGVRTCHIMGLIIGQKGGHADVGFCKKDLYNYIDQQKRAKINDGDAFAALSYLQAKADNDSFMFSKFTTTEEGRLDNLFWSDGVSRLDYHCFGDVVAFDTTHKKNKYNKPLVIFSGYNHHGETVIFACALVSDEKTETYKWVLETFCECMFGKHPKAVVTDGDGAMREAIRAVLRSSFHRLCSWRLHKNAFDNVKNSRFLEDLNPLIYGNFSPDDFESRWKKTVDEHGVANNNWVKKVYDMKMMWASAYMRDKFFAGIRTTSICEGINSFIKRYVHNKNSLVDFMHNFERAVKEYRHNELISDFKSLYTDPLLTTPLHAYESWAISAACNRLYRAACKKSSLYSEFIADIENLIDKFEKRCGDALNQNNDSKVRDPTIVKTKGAPRKDRNTRKRRICGHCKRHGHTKRKCPTLSNRDQLHVLEEEEVEGNDESSEQSDDTRTTNNGNARMLGSKGKKNKKKRKNTEDPAKCANTNNDADRGNNSHINLPVTNANDEFANGIMLAQDRHHQGGHIQMPGYNNIPMHHTHYNGYMTSNWQFYPQYPAQPAAMFHAHTYGGLHQGYPYHGYHNSFVSTLKEVERNAKDGIQNGKGV</sequence>
<name>A0A9P0ZBW3_CUSEU</name>
<dbReference type="PANTHER" id="PTHR47718:SF15">
    <property type="entry name" value="PROTEIN FAR1-RELATED SEQUENCE 5-LIKE"/>
    <property type="match status" value="1"/>
</dbReference>
<evidence type="ECO:0000256" key="1">
    <source>
        <dbReference type="SAM" id="MobiDB-lite"/>
    </source>
</evidence>
<dbReference type="InterPro" id="IPR018289">
    <property type="entry name" value="MULE_transposase_dom"/>
</dbReference>
<dbReference type="AlphaFoldDB" id="A0A9P0ZBW3"/>
<dbReference type="EMBL" id="CAMAPE010000031">
    <property type="protein sequence ID" value="CAH9094337.1"/>
    <property type="molecule type" value="Genomic_DNA"/>
</dbReference>
<feature type="compositionally biased region" description="Basic residues" evidence="1">
    <location>
        <begin position="626"/>
        <end position="635"/>
    </location>
</feature>
<dbReference type="Proteomes" id="UP001152484">
    <property type="component" value="Unassembled WGS sequence"/>
</dbReference>
<dbReference type="PANTHER" id="PTHR47718">
    <property type="entry name" value="OS01G0519700 PROTEIN"/>
    <property type="match status" value="1"/>
</dbReference>
<gene>
    <name evidence="4" type="ORF">CEURO_LOCUS12700</name>
</gene>
<dbReference type="GO" id="GO:0003676">
    <property type="term" value="F:nucleic acid binding"/>
    <property type="evidence" value="ECO:0007669"/>
    <property type="project" value="InterPro"/>
</dbReference>
<feature type="compositionally biased region" description="Acidic residues" evidence="1">
    <location>
        <begin position="595"/>
        <end position="609"/>
    </location>
</feature>
<evidence type="ECO:0000313" key="5">
    <source>
        <dbReference type="Proteomes" id="UP001152484"/>
    </source>
</evidence>
<reference evidence="4" key="1">
    <citation type="submission" date="2022-07" db="EMBL/GenBank/DDBJ databases">
        <authorList>
            <person name="Macas J."/>
            <person name="Novak P."/>
            <person name="Neumann P."/>
        </authorList>
    </citation>
    <scope>NUCLEOTIDE SEQUENCE</scope>
</reference>
<keyword evidence="5" id="KW-1185">Reference proteome</keyword>
<comment type="caution">
    <text evidence="4">The sequence shown here is derived from an EMBL/GenBank/DDBJ whole genome shotgun (WGS) entry which is preliminary data.</text>
</comment>
<dbReference type="OrthoDB" id="1845384at2759"/>
<evidence type="ECO:0000313" key="4">
    <source>
        <dbReference type="EMBL" id="CAH9094337.1"/>
    </source>
</evidence>
<dbReference type="GO" id="GO:0008270">
    <property type="term" value="F:zinc ion binding"/>
    <property type="evidence" value="ECO:0007669"/>
    <property type="project" value="InterPro"/>
</dbReference>
<evidence type="ECO:0000259" key="3">
    <source>
        <dbReference type="Pfam" id="PF10551"/>
    </source>
</evidence>
<dbReference type="Pfam" id="PF10551">
    <property type="entry name" value="MULE"/>
    <property type="match status" value="1"/>
</dbReference>
<accession>A0A9P0ZBW3</accession>
<feature type="region of interest" description="Disordered" evidence="1">
    <location>
        <begin position="537"/>
        <end position="655"/>
    </location>
</feature>
<feature type="compositionally biased region" description="Basic residues" evidence="1">
    <location>
        <begin position="561"/>
        <end position="582"/>
    </location>
</feature>
<evidence type="ECO:0008006" key="6">
    <source>
        <dbReference type="Google" id="ProtNLM"/>
    </source>
</evidence>
<feature type="domain" description="MULE transposase" evidence="3">
    <location>
        <begin position="267"/>
        <end position="361"/>
    </location>
</feature>
<dbReference type="SUPFAM" id="SSF57756">
    <property type="entry name" value="Retrovirus zinc finger-like domains"/>
    <property type="match status" value="1"/>
</dbReference>
<evidence type="ECO:0000259" key="2">
    <source>
        <dbReference type="Pfam" id="PF03101"/>
    </source>
</evidence>